<evidence type="ECO:0000313" key="2">
    <source>
        <dbReference type="Proteomes" id="UP000265520"/>
    </source>
</evidence>
<name>A0A392R3N2_9FABA</name>
<sequence>MTSYSTDFELPLAPLHPHNKIVVSEVTRVLLPPPLQADVESLQANVEYYYHRLSRLTFIAISINYLSPRHQITTLHVLSIIPAIIIASISTFHNSKLSPESPLISHFEPMV</sequence>
<feature type="non-terminal residue" evidence="1">
    <location>
        <position position="111"/>
    </location>
</feature>
<reference evidence="1 2" key="1">
    <citation type="journal article" date="2018" name="Front. Plant Sci.">
        <title>Red Clover (Trifolium pratense) and Zigzag Clover (T. medium) - A Picture of Genomic Similarities and Differences.</title>
        <authorList>
            <person name="Dluhosova J."/>
            <person name="Istvanek J."/>
            <person name="Nedelnik J."/>
            <person name="Repkova J."/>
        </authorList>
    </citation>
    <scope>NUCLEOTIDE SEQUENCE [LARGE SCALE GENOMIC DNA]</scope>
    <source>
        <strain evidence="2">cv. 10/8</strain>
        <tissue evidence="1">Leaf</tissue>
    </source>
</reference>
<dbReference type="Proteomes" id="UP000265520">
    <property type="component" value="Unassembled WGS sequence"/>
</dbReference>
<protein>
    <submittedName>
        <fullName evidence="1">Uncharacterized protein</fullName>
    </submittedName>
</protein>
<dbReference type="EMBL" id="LXQA010182572">
    <property type="protein sequence ID" value="MCI30839.1"/>
    <property type="molecule type" value="Genomic_DNA"/>
</dbReference>
<comment type="caution">
    <text evidence="1">The sequence shown here is derived from an EMBL/GenBank/DDBJ whole genome shotgun (WGS) entry which is preliminary data.</text>
</comment>
<proteinExistence type="predicted"/>
<accession>A0A392R3N2</accession>
<dbReference type="AlphaFoldDB" id="A0A392R3N2"/>
<evidence type="ECO:0000313" key="1">
    <source>
        <dbReference type="EMBL" id="MCI30839.1"/>
    </source>
</evidence>
<organism evidence="1 2">
    <name type="scientific">Trifolium medium</name>
    <dbReference type="NCBI Taxonomy" id="97028"/>
    <lineage>
        <taxon>Eukaryota</taxon>
        <taxon>Viridiplantae</taxon>
        <taxon>Streptophyta</taxon>
        <taxon>Embryophyta</taxon>
        <taxon>Tracheophyta</taxon>
        <taxon>Spermatophyta</taxon>
        <taxon>Magnoliopsida</taxon>
        <taxon>eudicotyledons</taxon>
        <taxon>Gunneridae</taxon>
        <taxon>Pentapetalae</taxon>
        <taxon>rosids</taxon>
        <taxon>fabids</taxon>
        <taxon>Fabales</taxon>
        <taxon>Fabaceae</taxon>
        <taxon>Papilionoideae</taxon>
        <taxon>50 kb inversion clade</taxon>
        <taxon>NPAAA clade</taxon>
        <taxon>Hologalegina</taxon>
        <taxon>IRL clade</taxon>
        <taxon>Trifolieae</taxon>
        <taxon>Trifolium</taxon>
    </lineage>
</organism>
<keyword evidence="2" id="KW-1185">Reference proteome</keyword>